<dbReference type="AlphaFoldDB" id="D4KYT6"/>
<name>D4KYT6_9FIRM</name>
<feature type="domain" description="Spore protein YkvP/CgeB glycosyl transferase-like" evidence="1">
    <location>
        <begin position="242"/>
        <end position="383"/>
    </location>
</feature>
<accession>D4KYT6</accession>
<reference evidence="2 3" key="1">
    <citation type="submission" date="2010-03" db="EMBL/GenBank/DDBJ databases">
        <title>The genome sequence of Roseburia intestinalis XB6B4.</title>
        <authorList>
            <consortium name="metaHIT consortium -- http://www.metahit.eu/"/>
            <person name="Pajon A."/>
            <person name="Turner K."/>
            <person name="Parkhill J."/>
            <person name="Bernalier A."/>
        </authorList>
    </citation>
    <scope>NUCLEOTIDE SEQUENCE [LARGE SCALE GENOMIC DNA]</scope>
    <source>
        <strain evidence="2 3">XB6B4</strain>
    </source>
</reference>
<dbReference type="Pfam" id="PF13524">
    <property type="entry name" value="Glyco_trans_1_2"/>
    <property type="match status" value="1"/>
</dbReference>
<gene>
    <name evidence="2" type="ORF">RO1_19830</name>
</gene>
<dbReference type="PATRIC" id="fig|718255.3.peg.3158"/>
<dbReference type="HOGENOM" id="CLU_033615_2_0_9"/>
<protein>
    <recommendedName>
        <fullName evidence="1">Spore protein YkvP/CgeB glycosyl transferase-like domain-containing protein</fullName>
    </recommendedName>
</protein>
<dbReference type="Proteomes" id="UP000008953">
    <property type="component" value="Chromosome"/>
</dbReference>
<dbReference type="KEGG" id="rix:RO1_19830"/>
<evidence type="ECO:0000313" key="3">
    <source>
        <dbReference type="Proteomes" id="UP000008953"/>
    </source>
</evidence>
<organism evidence="2 3">
    <name type="scientific">Roseburia intestinalis XB6B4</name>
    <dbReference type="NCBI Taxonomy" id="718255"/>
    <lineage>
        <taxon>Bacteria</taxon>
        <taxon>Bacillati</taxon>
        <taxon>Bacillota</taxon>
        <taxon>Clostridia</taxon>
        <taxon>Lachnospirales</taxon>
        <taxon>Lachnospiraceae</taxon>
        <taxon>Roseburia</taxon>
    </lineage>
</organism>
<dbReference type="EMBL" id="FP929050">
    <property type="protein sequence ID" value="CBL12526.1"/>
    <property type="molecule type" value="Genomic_DNA"/>
</dbReference>
<proteinExistence type="predicted"/>
<sequence>MKVLFLDSPSFGKLDLIDALKQVGYEVQLFDHKQLQDYNSKEFDTYFDELAGDKQISFVFSLNYYPSISNGCNRNHLKYLSFVYDSPLVSLYSYTLINPCNYIFLFDKALYLDFAKEGITTIYYLPLCANTARLGAMQLPYDKRSILSSDVSFVGALYNESHNFLDRMTDLDDYTKGYINAIMDAQMKVNGYFFIEELLTPDIIASMKKSLEYHTQPGGTESDAYVYANYFLARKITSIERQNLLKAVSERFDTKLYTHNPTPTLPSIQNMGAVDYYEVMPHVFKNSKINLNITLRSIRSGMPLRAWDILGAGGFLLSNYQEDFFDFFVPGEDFDFFDGTEDLLTKIEYYLSHEKERKDIAENGFCKVAKQHTYLHRVRTMLETAGL</sequence>
<reference evidence="2 3" key="2">
    <citation type="submission" date="2010-03" db="EMBL/GenBank/DDBJ databases">
        <authorList>
            <person name="Pajon A."/>
        </authorList>
    </citation>
    <scope>NUCLEOTIDE SEQUENCE [LARGE SCALE GENOMIC DNA]</scope>
    <source>
        <strain evidence="2 3">XB6B4</strain>
    </source>
</reference>
<evidence type="ECO:0000259" key="1">
    <source>
        <dbReference type="Pfam" id="PF13524"/>
    </source>
</evidence>
<dbReference type="RefSeq" id="WP_015521080.1">
    <property type="nucleotide sequence ID" value="NC_021012.1"/>
</dbReference>
<dbReference type="InterPro" id="IPR055259">
    <property type="entry name" value="YkvP/CgeB_Glyco_trans-like"/>
</dbReference>
<evidence type="ECO:0000313" key="2">
    <source>
        <dbReference type="EMBL" id="CBL12526.1"/>
    </source>
</evidence>